<dbReference type="EMBL" id="VIEB01000210">
    <property type="protein sequence ID" value="TQE00559.1"/>
    <property type="molecule type" value="Genomic_DNA"/>
</dbReference>
<keyword evidence="3" id="KW-0378">Hydrolase</keyword>
<proteinExistence type="inferred from homology"/>
<keyword evidence="2" id="KW-0645">Protease</keyword>
<dbReference type="InterPro" id="IPR003653">
    <property type="entry name" value="Peptidase_C48_C"/>
</dbReference>
<dbReference type="GO" id="GO:0008234">
    <property type="term" value="F:cysteine-type peptidase activity"/>
    <property type="evidence" value="ECO:0007669"/>
    <property type="project" value="InterPro"/>
</dbReference>
<comment type="similarity">
    <text evidence="1">Belongs to the peptidase C48 family.</text>
</comment>
<dbReference type="InterPro" id="IPR038765">
    <property type="entry name" value="Papain-like_cys_pep_sf"/>
</dbReference>
<dbReference type="Gene3D" id="3.40.395.10">
    <property type="entry name" value="Adenoviral Proteinase, Chain A"/>
    <property type="match status" value="1"/>
</dbReference>
<dbReference type="Pfam" id="PF02902">
    <property type="entry name" value="Peptidase_C48"/>
    <property type="match status" value="1"/>
</dbReference>
<dbReference type="AlphaFoldDB" id="A0A540MP56"/>
<feature type="domain" description="Ubiquitin-like protease family profile" evidence="4">
    <location>
        <begin position="9"/>
        <end position="63"/>
    </location>
</feature>
<organism evidence="5 6">
    <name type="scientific">Malus baccata</name>
    <name type="common">Siberian crab apple</name>
    <name type="synonym">Pyrus baccata</name>
    <dbReference type="NCBI Taxonomy" id="106549"/>
    <lineage>
        <taxon>Eukaryota</taxon>
        <taxon>Viridiplantae</taxon>
        <taxon>Streptophyta</taxon>
        <taxon>Embryophyta</taxon>
        <taxon>Tracheophyta</taxon>
        <taxon>Spermatophyta</taxon>
        <taxon>Magnoliopsida</taxon>
        <taxon>eudicotyledons</taxon>
        <taxon>Gunneridae</taxon>
        <taxon>Pentapetalae</taxon>
        <taxon>rosids</taxon>
        <taxon>fabids</taxon>
        <taxon>Rosales</taxon>
        <taxon>Rosaceae</taxon>
        <taxon>Amygdaloideae</taxon>
        <taxon>Maleae</taxon>
        <taxon>Malus</taxon>
    </lineage>
</organism>
<evidence type="ECO:0000256" key="1">
    <source>
        <dbReference type="ARBA" id="ARBA00005234"/>
    </source>
</evidence>
<dbReference type="GO" id="GO:0006508">
    <property type="term" value="P:proteolysis"/>
    <property type="evidence" value="ECO:0007669"/>
    <property type="project" value="UniProtKB-KW"/>
</dbReference>
<dbReference type="SUPFAM" id="SSF54001">
    <property type="entry name" value="Cysteine proteinases"/>
    <property type="match status" value="1"/>
</dbReference>
<evidence type="ECO:0000256" key="2">
    <source>
        <dbReference type="ARBA" id="ARBA00022670"/>
    </source>
</evidence>
<protein>
    <recommendedName>
        <fullName evidence="4">Ubiquitin-like protease family profile domain-containing protein</fullName>
    </recommendedName>
</protein>
<comment type="caution">
    <text evidence="5">The sequence shown here is derived from an EMBL/GenBank/DDBJ whole genome shotgun (WGS) entry which is preliminary data.</text>
</comment>
<evidence type="ECO:0000259" key="4">
    <source>
        <dbReference type="Pfam" id="PF02902"/>
    </source>
</evidence>
<evidence type="ECO:0000313" key="6">
    <source>
        <dbReference type="Proteomes" id="UP000315295"/>
    </source>
</evidence>
<dbReference type="Proteomes" id="UP000315295">
    <property type="component" value="Unassembled WGS sequence"/>
</dbReference>
<sequence>MSTEVKDGPWLIVVSQRAPQQDNGGDCRIFTLKVIEFLSVGLPLYLIKPQNIPTFRLRMVVDMLHGVHNV</sequence>
<evidence type="ECO:0000313" key="5">
    <source>
        <dbReference type="EMBL" id="TQE00559.1"/>
    </source>
</evidence>
<accession>A0A540MP56</accession>
<reference evidence="5 6" key="1">
    <citation type="journal article" date="2019" name="G3 (Bethesda)">
        <title>Sequencing of a Wild Apple (Malus baccata) Genome Unravels the Differences Between Cultivated and Wild Apple Species Regarding Disease Resistance and Cold Tolerance.</title>
        <authorList>
            <person name="Chen X."/>
        </authorList>
    </citation>
    <scope>NUCLEOTIDE SEQUENCE [LARGE SCALE GENOMIC DNA]</scope>
    <source>
        <strain evidence="6">cv. Shandingzi</strain>
        <tissue evidence="5">Leaves</tissue>
    </source>
</reference>
<evidence type="ECO:0000256" key="3">
    <source>
        <dbReference type="ARBA" id="ARBA00022801"/>
    </source>
</evidence>
<name>A0A540MP56_MALBA</name>
<keyword evidence="6" id="KW-1185">Reference proteome</keyword>
<gene>
    <name evidence="5" type="ORF">C1H46_013803</name>
</gene>